<dbReference type="PANTHER" id="PTHR46023">
    <property type="entry name" value="LIPASE CLASS 3 PROTEIN-LIKE"/>
    <property type="match status" value="1"/>
</dbReference>
<protein>
    <submittedName>
        <fullName evidence="1">Uncharacterized protein</fullName>
    </submittedName>
</protein>
<evidence type="ECO:0000313" key="1">
    <source>
        <dbReference type="EMBL" id="GKV31423.1"/>
    </source>
</evidence>
<organism evidence="1 2">
    <name type="scientific">Rubroshorea leprosula</name>
    <dbReference type="NCBI Taxonomy" id="152421"/>
    <lineage>
        <taxon>Eukaryota</taxon>
        <taxon>Viridiplantae</taxon>
        <taxon>Streptophyta</taxon>
        <taxon>Embryophyta</taxon>
        <taxon>Tracheophyta</taxon>
        <taxon>Spermatophyta</taxon>
        <taxon>Magnoliopsida</taxon>
        <taxon>eudicotyledons</taxon>
        <taxon>Gunneridae</taxon>
        <taxon>Pentapetalae</taxon>
        <taxon>rosids</taxon>
        <taxon>malvids</taxon>
        <taxon>Malvales</taxon>
        <taxon>Dipterocarpaceae</taxon>
        <taxon>Rubroshorea</taxon>
    </lineage>
</organism>
<reference evidence="1 2" key="1">
    <citation type="journal article" date="2021" name="Commun. Biol.">
        <title>The genome of Shorea leprosula (Dipterocarpaceae) highlights the ecological relevance of drought in aseasonal tropical rainforests.</title>
        <authorList>
            <person name="Ng K.K.S."/>
            <person name="Kobayashi M.J."/>
            <person name="Fawcett J.A."/>
            <person name="Hatakeyama M."/>
            <person name="Paape T."/>
            <person name="Ng C.H."/>
            <person name="Ang C.C."/>
            <person name="Tnah L.H."/>
            <person name="Lee C.T."/>
            <person name="Nishiyama T."/>
            <person name="Sese J."/>
            <person name="O'Brien M.J."/>
            <person name="Copetti D."/>
            <person name="Mohd Noor M.I."/>
            <person name="Ong R.C."/>
            <person name="Putra M."/>
            <person name="Sireger I.Z."/>
            <person name="Indrioko S."/>
            <person name="Kosugi Y."/>
            <person name="Izuno A."/>
            <person name="Isagi Y."/>
            <person name="Lee S.L."/>
            <person name="Shimizu K.K."/>
        </authorList>
    </citation>
    <scope>NUCLEOTIDE SEQUENCE [LARGE SCALE GENOMIC DNA]</scope>
    <source>
        <strain evidence="1">214</strain>
    </source>
</reference>
<dbReference type="AlphaFoldDB" id="A0AAV5L2F6"/>
<evidence type="ECO:0000313" key="2">
    <source>
        <dbReference type="Proteomes" id="UP001054252"/>
    </source>
</evidence>
<dbReference type="PANTHER" id="PTHR46023:SF6">
    <property type="entry name" value="LIPASE CLASS 3 FAMILY PROTEIN"/>
    <property type="match status" value="1"/>
</dbReference>
<accession>A0AAV5L2F6</accession>
<name>A0AAV5L2F6_9ROSI</name>
<sequence>MITTTMDEITEGELWYELEKELERQKSEVDLQAQAEEAAAAKEITEVKVLGDAGRENPISSLDVSENLRFYLPGRIMHMVSGPLTETTILDPDALPREEHVGIYETPRELYSNFQEQ</sequence>
<dbReference type="EMBL" id="BPVZ01000091">
    <property type="protein sequence ID" value="GKV31423.1"/>
    <property type="molecule type" value="Genomic_DNA"/>
</dbReference>
<keyword evidence="2" id="KW-1185">Reference proteome</keyword>
<dbReference type="Proteomes" id="UP001054252">
    <property type="component" value="Unassembled WGS sequence"/>
</dbReference>
<proteinExistence type="predicted"/>
<gene>
    <name evidence="1" type="ORF">SLEP1_g40112</name>
</gene>
<comment type="caution">
    <text evidence="1">The sequence shown here is derived from an EMBL/GenBank/DDBJ whole genome shotgun (WGS) entry which is preliminary data.</text>
</comment>